<gene>
    <name evidence="3" type="ORF">CXY01_21320</name>
</gene>
<dbReference type="InterPro" id="IPR025646">
    <property type="entry name" value="DUF4350"/>
</dbReference>
<reference evidence="3 4" key="1">
    <citation type="submission" date="2019-07" db="EMBL/GenBank/DDBJ databases">
        <title>Whole genome shotgun sequence of Cellulomonas xylanilytica NBRC 101102.</title>
        <authorList>
            <person name="Hosoyama A."/>
            <person name="Uohara A."/>
            <person name="Ohji S."/>
            <person name="Ichikawa N."/>
        </authorList>
    </citation>
    <scope>NUCLEOTIDE SEQUENCE [LARGE SCALE GENOMIC DNA]</scope>
    <source>
        <strain evidence="3 4">NBRC 101102</strain>
    </source>
</reference>
<organism evidence="3 4">
    <name type="scientific">Cellulomonas xylanilytica</name>
    <dbReference type="NCBI Taxonomy" id="233583"/>
    <lineage>
        <taxon>Bacteria</taxon>
        <taxon>Bacillati</taxon>
        <taxon>Actinomycetota</taxon>
        <taxon>Actinomycetes</taxon>
        <taxon>Micrococcales</taxon>
        <taxon>Cellulomonadaceae</taxon>
        <taxon>Cellulomonas</taxon>
    </lineage>
</organism>
<feature type="transmembrane region" description="Helical" evidence="1">
    <location>
        <begin position="30"/>
        <end position="49"/>
    </location>
</feature>
<name>A0A510V408_9CELL</name>
<sequence>MSTPVVTVHEAVVGDGTSARSRTARRWRRARWPLGLLALVVAAGVLSALPEPRTSTLTLAPDNPGDLGARAAAQILGRQGVDVRYVRHIADVETLAGPGSTVLVVGDYLLTDDQVDALGATDADLVLVDAGWALGALTPSLASSGGGSDAPEVRTAQCEDPDAVAAGAITAGGSLLATGPGAVVCFPEPGSSTDAGGAYAVAESDGRRIVAVADMAPFTNERLAEQGNAALVLRALGRHERLVWYIPSLDDVGAAGGSEPAPGELLPPVVPILALQLLLVVVVAAFWRGRRLGRLVTERLPVVVRAGETTRGRGRLYRRGRSYGHAAAALRAGTAARSAARLGLPRSAPAPLVVDAISRAAGRRPADVEALLYGPPPTDDRGLARLARDLDHLESEVHRT</sequence>
<dbReference type="AlphaFoldDB" id="A0A510V408"/>
<evidence type="ECO:0000313" key="4">
    <source>
        <dbReference type="Proteomes" id="UP000321118"/>
    </source>
</evidence>
<feature type="transmembrane region" description="Helical" evidence="1">
    <location>
        <begin position="265"/>
        <end position="287"/>
    </location>
</feature>
<accession>A0A510V408</accession>
<protein>
    <recommendedName>
        <fullName evidence="2">DUF4350 domain-containing protein</fullName>
    </recommendedName>
</protein>
<evidence type="ECO:0000259" key="2">
    <source>
        <dbReference type="Pfam" id="PF14258"/>
    </source>
</evidence>
<dbReference type="Pfam" id="PF14258">
    <property type="entry name" value="DUF4350"/>
    <property type="match status" value="1"/>
</dbReference>
<keyword evidence="1" id="KW-0472">Membrane</keyword>
<dbReference type="OrthoDB" id="5241668at2"/>
<keyword evidence="4" id="KW-1185">Reference proteome</keyword>
<evidence type="ECO:0000313" key="3">
    <source>
        <dbReference type="EMBL" id="GEK21612.1"/>
    </source>
</evidence>
<keyword evidence="1" id="KW-1133">Transmembrane helix</keyword>
<comment type="caution">
    <text evidence="3">The sequence shown here is derived from an EMBL/GenBank/DDBJ whole genome shotgun (WGS) entry which is preliminary data.</text>
</comment>
<evidence type="ECO:0000256" key="1">
    <source>
        <dbReference type="SAM" id="Phobius"/>
    </source>
</evidence>
<keyword evidence="1" id="KW-0812">Transmembrane</keyword>
<dbReference type="EMBL" id="BJUB01000006">
    <property type="protein sequence ID" value="GEK21612.1"/>
    <property type="molecule type" value="Genomic_DNA"/>
</dbReference>
<dbReference type="Proteomes" id="UP000321118">
    <property type="component" value="Unassembled WGS sequence"/>
</dbReference>
<proteinExistence type="predicted"/>
<dbReference type="RefSeq" id="WP_146927410.1">
    <property type="nucleotide sequence ID" value="NZ_BJUB01000006.1"/>
</dbReference>
<feature type="domain" description="DUF4350" evidence="2">
    <location>
        <begin position="61"/>
        <end position="234"/>
    </location>
</feature>